<name>A0A455WDA5_MARNT</name>
<gene>
    <name evidence="3" type="ORF">YBY_27760</name>
</gene>
<dbReference type="EMBL" id="AP019537">
    <property type="protein sequence ID" value="BBJ04927.1"/>
    <property type="molecule type" value="Genomic_DNA"/>
</dbReference>
<evidence type="ECO:0000256" key="1">
    <source>
        <dbReference type="SAM" id="MobiDB-lite"/>
    </source>
</evidence>
<dbReference type="AlphaFoldDB" id="A0A455WDA5"/>
<proteinExistence type="predicted"/>
<evidence type="ECO:0000259" key="2">
    <source>
        <dbReference type="Pfam" id="PF20661"/>
    </source>
</evidence>
<protein>
    <recommendedName>
        <fullName evidence="2">Transcriptional regulator SutA RNAP-binding domain-containing protein</fullName>
    </recommendedName>
</protein>
<sequence>MVMGWARRFESVQHYIFVSDRLGALTLALKPRPDMENNMSKKAVKATLTSAEIEAQTAAFLKSGGRVEQVGKGKSGQLTSTGTKQINLKSS</sequence>
<organism evidence="3">
    <name type="scientific">Marinobacter nauticus</name>
    <name type="common">Marinobacter hydrocarbonoclasticus</name>
    <name type="synonym">Marinobacter aquaeolei</name>
    <dbReference type="NCBI Taxonomy" id="2743"/>
    <lineage>
        <taxon>Bacteria</taxon>
        <taxon>Pseudomonadati</taxon>
        <taxon>Pseudomonadota</taxon>
        <taxon>Gammaproteobacteria</taxon>
        <taxon>Pseudomonadales</taxon>
        <taxon>Marinobacteraceae</taxon>
        <taxon>Marinobacter</taxon>
    </lineage>
</organism>
<accession>A0A455WDA5</accession>
<feature type="region of interest" description="Disordered" evidence="1">
    <location>
        <begin position="69"/>
        <end position="91"/>
    </location>
</feature>
<dbReference type="InterPro" id="IPR049191">
    <property type="entry name" value="SutA_RBD"/>
</dbReference>
<dbReference type="Pfam" id="PF20661">
    <property type="entry name" value="SutA-RBD"/>
    <property type="match status" value="1"/>
</dbReference>
<feature type="compositionally biased region" description="Polar residues" evidence="1">
    <location>
        <begin position="76"/>
        <end position="91"/>
    </location>
</feature>
<evidence type="ECO:0000313" key="3">
    <source>
        <dbReference type="EMBL" id="BBJ04927.1"/>
    </source>
</evidence>
<feature type="domain" description="Transcriptional regulator SutA RNAP-binding" evidence="2">
    <location>
        <begin position="49"/>
        <end position="77"/>
    </location>
</feature>
<reference evidence="3" key="1">
    <citation type="submission" date="2019-03" db="EMBL/GenBank/DDBJ databases">
        <title>Whole genome analysis of nitrate-reducing bacteria Marinobacter hydrocarbonoclasticus YB03.</title>
        <authorList>
            <person name="Azam A.H."/>
            <person name="Yuk S.R."/>
            <person name="Kamarisima K."/>
            <person name="Miyanaga K."/>
            <person name="Tanji Y."/>
        </authorList>
    </citation>
    <scope>NUCLEOTIDE SEQUENCE</scope>
    <source>
        <strain evidence="3">YB03</strain>
    </source>
</reference>